<keyword evidence="2" id="KW-1185">Reference proteome</keyword>
<proteinExistence type="predicted"/>
<organism evidence="1 2">
    <name type="scientific">Ferruginivarius sediminum</name>
    <dbReference type="NCBI Taxonomy" id="2661937"/>
    <lineage>
        <taxon>Bacteria</taxon>
        <taxon>Pseudomonadati</taxon>
        <taxon>Pseudomonadota</taxon>
        <taxon>Alphaproteobacteria</taxon>
        <taxon>Rhodospirillales</taxon>
        <taxon>Rhodospirillaceae</taxon>
        <taxon>Ferruginivarius</taxon>
    </lineage>
</organism>
<dbReference type="InterPro" id="IPR009922">
    <property type="entry name" value="DUF1457"/>
</dbReference>
<name>A0A369T8K5_9PROT</name>
<comment type="caution">
    <text evidence="1">The sequence shown here is derived from an EMBL/GenBank/DDBJ whole genome shotgun (WGS) entry which is preliminary data.</text>
</comment>
<sequence>MTIRIEHPSLNELYAYWDRKRGERAAPARADIDPVDIPHLLSNIFICQVAHEPRDYIVRLFGTALVEGLGRDLTGKSYSEIFPADVVARIHRDYDEVVEKCAPVTARKDASWSDKSHLHYELLLLPLSDDGKTVNRIVGAAYRLEPA</sequence>
<accession>A0A369T8K5</accession>
<dbReference type="Proteomes" id="UP000253941">
    <property type="component" value="Unassembled WGS sequence"/>
</dbReference>
<evidence type="ECO:0000313" key="2">
    <source>
        <dbReference type="Proteomes" id="UP000253941"/>
    </source>
</evidence>
<dbReference type="RefSeq" id="WP_114582411.1">
    <property type="nucleotide sequence ID" value="NZ_QPMH01000010.1"/>
</dbReference>
<reference evidence="1 2" key="1">
    <citation type="submission" date="2018-07" db="EMBL/GenBank/DDBJ databases">
        <title>Venubactetium sediminum gen. nov., sp. nov., isolated from a marine solar saltern.</title>
        <authorList>
            <person name="Wang S."/>
        </authorList>
    </citation>
    <scope>NUCLEOTIDE SEQUENCE [LARGE SCALE GENOMIC DNA]</scope>
    <source>
        <strain evidence="1 2">WD2A32</strain>
    </source>
</reference>
<evidence type="ECO:0000313" key="1">
    <source>
        <dbReference type="EMBL" id="RDD61608.1"/>
    </source>
</evidence>
<dbReference type="Pfam" id="PF07310">
    <property type="entry name" value="PAS_5"/>
    <property type="match status" value="1"/>
</dbReference>
<dbReference type="PIRSF" id="PIRSF031878">
    <property type="entry name" value="UCP031878"/>
    <property type="match status" value="1"/>
</dbReference>
<dbReference type="EMBL" id="QPMH01000010">
    <property type="protein sequence ID" value="RDD61608.1"/>
    <property type="molecule type" value="Genomic_DNA"/>
</dbReference>
<dbReference type="AlphaFoldDB" id="A0A369T8K5"/>
<protein>
    <submittedName>
        <fullName evidence="1">PAS domain-containing protein</fullName>
    </submittedName>
</protein>
<gene>
    <name evidence="1" type="ORF">DRB17_11780</name>
</gene>